<reference evidence="1 2" key="1">
    <citation type="submission" date="2016-10" db="EMBL/GenBank/DDBJ databases">
        <title>The whole genome sequencing and assembly of Bacillus simplex DSM 1321 strain.</title>
        <authorList>
            <person name="Park M.-K."/>
            <person name="Lee Y.-J."/>
            <person name="Yi H."/>
            <person name="Bahn Y.-S."/>
            <person name="Kim J.F."/>
            <person name="Lee D.-W."/>
        </authorList>
    </citation>
    <scope>NUCLEOTIDE SEQUENCE [LARGE SCALE GENOMIC DNA]</scope>
    <source>
        <strain evidence="1 2">DSM 1321</strain>
    </source>
</reference>
<sequence>MKWQKNNGVRFGRRKCEINMVLGLDHSEPPDTDKLKETPVCLQSFLKKIFQKIGTEGTRLLREKCVQGRIPQAQKAPKRRIARGKRVPYAPINDQILQTLKKSKKHE</sequence>
<gene>
    <name evidence="1" type="ORF">BS1321_25815</name>
</gene>
<dbReference type="Proteomes" id="UP000214618">
    <property type="component" value="Chromosome"/>
</dbReference>
<protein>
    <submittedName>
        <fullName evidence="1">Uncharacterized protein</fullName>
    </submittedName>
</protein>
<dbReference type="AlphaFoldDB" id="A0A223EP70"/>
<accession>A0A223EP70</accession>
<organism evidence="1 2">
    <name type="scientific">Peribacillus simplex NBRC 15720 = DSM 1321</name>
    <dbReference type="NCBI Taxonomy" id="1349754"/>
    <lineage>
        <taxon>Bacteria</taxon>
        <taxon>Bacillati</taxon>
        <taxon>Bacillota</taxon>
        <taxon>Bacilli</taxon>
        <taxon>Bacillales</taxon>
        <taxon>Bacillaceae</taxon>
        <taxon>Peribacillus</taxon>
    </lineage>
</organism>
<name>A0A223EP70_9BACI</name>
<evidence type="ECO:0000313" key="1">
    <source>
        <dbReference type="EMBL" id="ASS97014.1"/>
    </source>
</evidence>
<evidence type="ECO:0000313" key="2">
    <source>
        <dbReference type="Proteomes" id="UP000214618"/>
    </source>
</evidence>
<proteinExistence type="predicted"/>
<dbReference type="EMBL" id="CP017704">
    <property type="protein sequence ID" value="ASS97014.1"/>
    <property type="molecule type" value="Genomic_DNA"/>
</dbReference>